<dbReference type="SUPFAM" id="SSF100950">
    <property type="entry name" value="NagB/RpiA/CoA transferase-like"/>
    <property type="match status" value="1"/>
</dbReference>
<evidence type="ECO:0000313" key="10">
    <source>
        <dbReference type="Proteomes" id="UP000308828"/>
    </source>
</evidence>
<comment type="function">
    <text evidence="2 7">Hydrolysis of 6-phosphogluconolactone to 6-phosphogluconate.</text>
</comment>
<dbReference type="RefSeq" id="WP_136597766.1">
    <property type="nucleotide sequence ID" value="NZ_STGV01000002.1"/>
</dbReference>
<evidence type="ECO:0000256" key="2">
    <source>
        <dbReference type="ARBA" id="ARBA00002681"/>
    </source>
</evidence>
<dbReference type="OrthoDB" id="9810967at2"/>
<protein>
    <recommendedName>
        <fullName evidence="6 7">6-phosphogluconolactonase</fullName>
        <shortName evidence="7">6PGL</shortName>
        <ecNumber evidence="5 7">3.1.1.31</ecNumber>
    </recommendedName>
</protein>
<dbReference type="InterPro" id="IPR039104">
    <property type="entry name" value="6PGL"/>
</dbReference>
<keyword evidence="7 9" id="KW-0378">Hydrolase</keyword>
<dbReference type="Proteomes" id="UP000308828">
    <property type="component" value="Unassembled WGS sequence"/>
</dbReference>
<comment type="pathway">
    <text evidence="3 7">Carbohydrate degradation; pentose phosphate pathway; D-ribulose 5-phosphate from D-glucose 6-phosphate (oxidative stage): step 2/3.</text>
</comment>
<dbReference type="GO" id="GO:0017057">
    <property type="term" value="F:6-phosphogluconolactonase activity"/>
    <property type="evidence" value="ECO:0007669"/>
    <property type="project" value="UniProtKB-UniRule"/>
</dbReference>
<evidence type="ECO:0000256" key="1">
    <source>
        <dbReference type="ARBA" id="ARBA00000832"/>
    </source>
</evidence>
<comment type="catalytic activity">
    <reaction evidence="1 7">
        <text>6-phospho-D-glucono-1,5-lactone + H2O = 6-phospho-D-gluconate + H(+)</text>
        <dbReference type="Rhea" id="RHEA:12556"/>
        <dbReference type="ChEBI" id="CHEBI:15377"/>
        <dbReference type="ChEBI" id="CHEBI:15378"/>
        <dbReference type="ChEBI" id="CHEBI:57955"/>
        <dbReference type="ChEBI" id="CHEBI:58759"/>
        <dbReference type="EC" id="3.1.1.31"/>
    </reaction>
</comment>
<dbReference type="GO" id="GO:0005975">
    <property type="term" value="P:carbohydrate metabolic process"/>
    <property type="evidence" value="ECO:0007669"/>
    <property type="project" value="UniProtKB-UniRule"/>
</dbReference>
<comment type="similarity">
    <text evidence="4 7">Belongs to the glucosamine/galactosamine-6-phosphate isomerase family. 6-phosphogluconolactonase subfamily.</text>
</comment>
<evidence type="ECO:0000256" key="4">
    <source>
        <dbReference type="ARBA" id="ARBA00010662"/>
    </source>
</evidence>
<comment type="caution">
    <text evidence="9">The sequence shown here is derived from an EMBL/GenBank/DDBJ whole genome shotgun (WGS) entry which is preliminary data.</text>
</comment>
<dbReference type="UniPathway" id="UPA00115">
    <property type="reaction ID" value="UER00409"/>
</dbReference>
<evidence type="ECO:0000313" key="9">
    <source>
        <dbReference type="EMBL" id="THV23667.1"/>
    </source>
</evidence>
<proteinExistence type="inferred from homology"/>
<evidence type="ECO:0000256" key="6">
    <source>
        <dbReference type="ARBA" id="ARBA00020337"/>
    </source>
</evidence>
<evidence type="ECO:0000256" key="3">
    <source>
        <dbReference type="ARBA" id="ARBA00004961"/>
    </source>
</evidence>
<dbReference type="AlphaFoldDB" id="A0A4S8P104"/>
<dbReference type="InterPro" id="IPR005900">
    <property type="entry name" value="6-phosphogluconolactonase_DevB"/>
</dbReference>
<dbReference type="PANTHER" id="PTHR11054">
    <property type="entry name" value="6-PHOSPHOGLUCONOLACTONASE"/>
    <property type="match status" value="1"/>
</dbReference>
<accession>A0A4S8P104</accession>
<dbReference type="Pfam" id="PF01182">
    <property type="entry name" value="Glucosamine_iso"/>
    <property type="match status" value="1"/>
</dbReference>
<evidence type="ECO:0000259" key="8">
    <source>
        <dbReference type="Pfam" id="PF01182"/>
    </source>
</evidence>
<organism evidence="9 10">
    <name type="scientific">Peteryoungia ipomoeae</name>
    <dbReference type="NCBI Taxonomy" id="1210932"/>
    <lineage>
        <taxon>Bacteria</taxon>
        <taxon>Pseudomonadati</taxon>
        <taxon>Pseudomonadota</taxon>
        <taxon>Alphaproteobacteria</taxon>
        <taxon>Hyphomicrobiales</taxon>
        <taxon>Rhizobiaceae</taxon>
        <taxon>Peteryoungia</taxon>
    </lineage>
</organism>
<evidence type="ECO:0000256" key="5">
    <source>
        <dbReference type="ARBA" id="ARBA00013198"/>
    </source>
</evidence>
<dbReference type="InterPro" id="IPR037171">
    <property type="entry name" value="NagB/RpiA_transferase-like"/>
</dbReference>
<feature type="domain" description="Glucosamine/galactosamine-6-phosphate isomerase" evidence="8">
    <location>
        <begin position="11"/>
        <end position="222"/>
    </location>
</feature>
<dbReference type="Gene3D" id="3.40.50.1360">
    <property type="match status" value="1"/>
</dbReference>
<dbReference type="EC" id="3.1.1.31" evidence="5 7"/>
<dbReference type="EMBL" id="STGV01000002">
    <property type="protein sequence ID" value="THV23667.1"/>
    <property type="molecule type" value="Genomic_DNA"/>
</dbReference>
<dbReference type="GO" id="GO:0006098">
    <property type="term" value="P:pentose-phosphate shunt"/>
    <property type="evidence" value="ECO:0007669"/>
    <property type="project" value="UniProtKB-UniPathway"/>
</dbReference>
<keyword evidence="10" id="KW-1185">Reference proteome</keyword>
<gene>
    <name evidence="7 9" type="primary">pgl</name>
    <name evidence="9" type="ORF">FAA97_06660</name>
</gene>
<evidence type="ECO:0000256" key="7">
    <source>
        <dbReference type="RuleBase" id="RU365095"/>
    </source>
</evidence>
<dbReference type="NCBIfam" id="TIGR01198">
    <property type="entry name" value="pgl"/>
    <property type="match status" value="1"/>
</dbReference>
<dbReference type="InterPro" id="IPR006148">
    <property type="entry name" value="Glc/Gal-6P_isomerase"/>
</dbReference>
<dbReference type="PANTHER" id="PTHR11054:SF0">
    <property type="entry name" value="6-PHOSPHOGLUCONOLACTONASE"/>
    <property type="match status" value="1"/>
</dbReference>
<reference evidence="9 10" key="1">
    <citation type="submission" date="2019-04" db="EMBL/GenBank/DDBJ databases">
        <title>Genome sequence of strain shin9-1.</title>
        <authorList>
            <person name="Gao J."/>
            <person name="Sun J."/>
        </authorList>
    </citation>
    <scope>NUCLEOTIDE SEQUENCE [LARGE SCALE GENOMIC DNA]</scope>
    <source>
        <strain evidence="10">shin9-1</strain>
    </source>
</reference>
<name>A0A4S8P104_9HYPH</name>
<dbReference type="CDD" id="cd01400">
    <property type="entry name" value="6PGL"/>
    <property type="match status" value="1"/>
</dbReference>
<sequence length="232" mass="24458">MPYTMHNFDNGADLAQALADRVAASLAAAVKARGEATLAVSGGSTPKAFFEALSTRALDWGKVKVTLVDERFVPADNARSNHLLVKTHLLKAEAAQAAFAPLYRPEKTIEDAARAASSAVPGMDRPFDVAILGMGTDGHTASFFPGGDHLAAALDLNEPRRVMTMEAPGAGEARLTLSFSALHDAGLLIVHIEGPEKKAVLDKALAGSDEAEMPIRAVLERAATTPDIYWAS</sequence>